<feature type="signal peptide" evidence="1">
    <location>
        <begin position="1"/>
        <end position="26"/>
    </location>
</feature>
<dbReference type="AlphaFoldDB" id="A0A9X0W7S5"/>
<reference evidence="2 3" key="1">
    <citation type="journal article" date="2020" name="Microorganisms">
        <title>Osmotic Adaptation and Compatible Solute Biosynthesis of Phototrophic Bacteria as Revealed from Genome Analyses.</title>
        <authorList>
            <person name="Imhoff J.F."/>
            <person name="Rahn T."/>
            <person name="Kunzel S."/>
            <person name="Keller A."/>
            <person name="Neulinger S.C."/>
        </authorList>
    </citation>
    <scope>NUCLEOTIDE SEQUENCE [LARGE SCALE GENOMIC DNA]</scope>
    <source>
        <strain evidence="2 3">DSM 25653</strain>
    </source>
</reference>
<keyword evidence="3" id="KW-1185">Reference proteome</keyword>
<keyword evidence="1" id="KW-0732">Signal</keyword>
<evidence type="ECO:0000313" key="3">
    <source>
        <dbReference type="Proteomes" id="UP001138768"/>
    </source>
</evidence>
<name>A0A9X0W7S5_9GAMM</name>
<dbReference type="EMBL" id="NRRY01000010">
    <property type="protein sequence ID" value="MBK1618395.1"/>
    <property type="molecule type" value="Genomic_DNA"/>
</dbReference>
<organism evidence="2 3">
    <name type="scientific">Lamprobacter modestohalophilus</name>
    <dbReference type="NCBI Taxonomy" id="1064514"/>
    <lineage>
        <taxon>Bacteria</taxon>
        <taxon>Pseudomonadati</taxon>
        <taxon>Pseudomonadota</taxon>
        <taxon>Gammaproteobacteria</taxon>
        <taxon>Chromatiales</taxon>
        <taxon>Chromatiaceae</taxon>
        <taxon>Lamprobacter</taxon>
    </lineage>
</organism>
<gene>
    <name evidence="2" type="ORF">CKO42_08075</name>
</gene>
<evidence type="ECO:0008006" key="4">
    <source>
        <dbReference type="Google" id="ProtNLM"/>
    </source>
</evidence>
<accession>A0A9X0W7S5</accession>
<protein>
    <recommendedName>
        <fullName evidence="4">Lipoprotein</fullName>
    </recommendedName>
</protein>
<dbReference type="Proteomes" id="UP001138768">
    <property type="component" value="Unassembled WGS sequence"/>
</dbReference>
<evidence type="ECO:0000256" key="1">
    <source>
        <dbReference type="SAM" id="SignalP"/>
    </source>
</evidence>
<proteinExistence type="predicted"/>
<dbReference type="RefSeq" id="WP_200241827.1">
    <property type="nucleotide sequence ID" value="NZ_NRRY01000010.1"/>
</dbReference>
<feature type="chain" id="PRO_5040800591" description="Lipoprotein" evidence="1">
    <location>
        <begin position="27"/>
        <end position="115"/>
    </location>
</feature>
<dbReference type="PROSITE" id="PS51257">
    <property type="entry name" value="PROKAR_LIPOPROTEIN"/>
    <property type="match status" value="1"/>
</dbReference>
<sequence>MTLNTKPSQRAVLALLPLLLAGCATTGHFVSDWGEITLAPGDTGLCHSNPCRVFFKMPPGEGTYGLRGDAFPIGEYAAGQTAMIGSFFESSVIEVDGTDLPKTYLTVPEASGDAR</sequence>
<comment type="caution">
    <text evidence="2">The sequence shown here is derived from an EMBL/GenBank/DDBJ whole genome shotgun (WGS) entry which is preliminary data.</text>
</comment>
<evidence type="ECO:0000313" key="2">
    <source>
        <dbReference type="EMBL" id="MBK1618395.1"/>
    </source>
</evidence>